<evidence type="ECO:0000256" key="7">
    <source>
        <dbReference type="ARBA" id="ARBA00023136"/>
    </source>
</evidence>
<feature type="transmembrane region" description="Helical" evidence="8">
    <location>
        <begin position="132"/>
        <end position="153"/>
    </location>
</feature>
<keyword evidence="6 8" id="KW-1133">Transmembrane helix</keyword>
<feature type="transmembrane region" description="Helical" evidence="8">
    <location>
        <begin position="21"/>
        <end position="38"/>
    </location>
</feature>
<evidence type="ECO:0000256" key="6">
    <source>
        <dbReference type="ARBA" id="ARBA00022989"/>
    </source>
</evidence>
<keyword evidence="2 8" id="KW-0813">Transport</keyword>
<evidence type="ECO:0000313" key="10">
    <source>
        <dbReference type="Proteomes" id="UP000607645"/>
    </source>
</evidence>
<comment type="subcellular location">
    <subcellularLocation>
        <location evidence="8">Cell membrane</location>
        <topology evidence="8">Multi-pass membrane protein</topology>
    </subcellularLocation>
    <subcellularLocation>
        <location evidence="1">Endomembrane system</location>
        <topology evidence="1">Multi-pass membrane protein</topology>
    </subcellularLocation>
</comment>
<protein>
    <recommendedName>
        <fullName evidence="8">Ion-translocating oxidoreductase complex subunit E</fullName>
        <ecNumber evidence="8">7.-.-.-</ecNumber>
    </recommendedName>
    <alternativeName>
        <fullName evidence="8">Rnf electron transport complex subunit E</fullName>
    </alternativeName>
</protein>
<comment type="caution">
    <text evidence="9">The sequence shown here is derived from an EMBL/GenBank/DDBJ whole genome shotgun (WGS) entry which is preliminary data.</text>
</comment>
<evidence type="ECO:0000313" key="9">
    <source>
        <dbReference type="EMBL" id="MBC5738726.1"/>
    </source>
</evidence>
<feature type="transmembrane region" description="Helical" evidence="8">
    <location>
        <begin position="102"/>
        <end position="120"/>
    </location>
</feature>
<comment type="subunit">
    <text evidence="8">The complex is composed of six subunits: RnfA, RnfB, RnfC, RnfD, RnfE and RnfG.</text>
</comment>
<keyword evidence="10" id="KW-1185">Reference proteome</keyword>
<feature type="transmembrane region" description="Helical" evidence="8">
    <location>
        <begin position="173"/>
        <end position="196"/>
    </location>
</feature>
<keyword evidence="3 8" id="KW-0812">Transmembrane</keyword>
<gene>
    <name evidence="8" type="primary">rnfE</name>
    <name evidence="9" type="ORF">H8S62_17070</name>
</gene>
<accession>A0A8J6MEU3</accession>
<dbReference type="HAMAP" id="MF_00478">
    <property type="entry name" value="RsxE_RnfE"/>
    <property type="match status" value="1"/>
</dbReference>
<sequence length="226" mass="23506">MIEKNQPSKLSTLTRGIIKENPVLVLVLGTCPTLATTTSVSTAIGMGIAATIVLICSNIFISLLRKIIPDSVRIPCYIVVIAGFVSVVQMLVQAFVPPLYDALGVYLPLIVVNCIILGRAEMFASKNSVADSALDGVGMGLGFIVTLLVMSTIREVFGAGAFAGISLPFFSEFNIPILTQPAGGFFVFGVMIAAVAKITHGKVKHSATGCANCPSAAACGKIGKEA</sequence>
<evidence type="ECO:0000256" key="2">
    <source>
        <dbReference type="ARBA" id="ARBA00022448"/>
    </source>
</evidence>
<keyword evidence="5 8" id="KW-0249">Electron transport</keyword>
<feature type="transmembrane region" description="Helical" evidence="8">
    <location>
        <begin position="44"/>
        <end position="64"/>
    </location>
</feature>
<dbReference type="NCBIfam" id="TIGR01948">
    <property type="entry name" value="rnfE"/>
    <property type="match status" value="1"/>
</dbReference>
<reference evidence="9" key="1">
    <citation type="submission" date="2020-08" db="EMBL/GenBank/DDBJ databases">
        <title>Genome public.</title>
        <authorList>
            <person name="Liu C."/>
            <person name="Sun Q."/>
        </authorList>
    </citation>
    <scope>NUCLEOTIDE SEQUENCE</scope>
    <source>
        <strain evidence="9">NSJ-52</strain>
    </source>
</reference>
<dbReference type="EC" id="7.-.-.-" evidence="8"/>
<feature type="transmembrane region" description="Helical" evidence="8">
    <location>
        <begin position="76"/>
        <end position="96"/>
    </location>
</feature>
<dbReference type="GO" id="GO:0012505">
    <property type="term" value="C:endomembrane system"/>
    <property type="evidence" value="ECO:0007669"/>
    <property type="project" value="UniProtKB-SubCell"/>
</dbReference>
<dbReference type="PANTHER" id="PTHR30586:SF0">
    <property type="entry name" value="ION-TRANSLOCATING OXIDOREDUCTASE COMPLEX SUBUNIT E"/>
    <property type="match status" value="1"/>
</dbReference>
<evidence type="ECO:0000256" key="1">
    <source>
        <dbReference type="ARBA" id="ARBA00004127"/>
    </source>
</evidence>
<dbReference type="InterPro" id="IPR003667">
    <property type="entry name" value="NqrDE/RnfAE"/>
</dbReference>
<dbReference type="Proteomes" id="UP000607645">
    <property type="component" value="Unassembled WGS sequence"/>
</dbReference>
<keyword evidence="7 8" id="KW-0472">Membrane</keyword>
<dbReference type="InterPro" id="IPR010968">
    <property type="entry name" value="RnfE"/>
</dbReference>
<dbReference type="GO" id="GO:0005886">
    <property type="term" value="C:plasma membrane"/>
    <property type="evidence" value="ECO:0007669"/>
    <property type="project" value="UniProtKB-SubCell"/>
</dbReference>
<dbReference type="EMBL" id="JACOPQ010000020">
    <property type="protein sequence ID" value="MBC5738726.1"/>
    <property type="molecule type" value="Genomic_DNA"/>
</dbReference>
<organism evidence="9 10">
    <name type="scientific">Lawsonibacter faecis</name>
    <dbReference type="NCBI Taxonomy" id="2763052"/>
    <lineage>
        <taxon>Bacteria</taxon>
        <taxon>Bacillati</taxon>
        <taxon>Bacillota</taxon>
        <taxon>Clostridia</taxon>
        <taxon>Eubacteriales</taxon>
        <taxon>Oscillospiraceae</taxon>
        <taxon>Lawsonibacter</taxon>
    </lineage>
</organism>
<evidence type="ECO:0000256" key="4">
    <source>
        <dbReference type="ARBA" id="ARBA00022967"/>
    </source>
</evidence>
<comment type="similarity">
    <text evidence="8">Belongs to the NqrDE/RnfAE family.</text>
</comment>
<comment type="function">
    <text evidence="8">Part of a membrane-bound complex that couples electron transfer with translocation of ions across the membrane.</text>
</comment>
<dbReference type="RefSeq" id="WP_155150953.1">
    <property type="nucleotide sequence ID" value="NZ_JACOPQ010000020.1"/>
</dbReference>
<dbReference type="NCBIfam" id="NF009070">
    <property type="entry name" value="PRK12405.1"/>
    <property type="match status" value="1"/>
</dbReference>
<dbReference type="AlphaFoldDB" id="A0A8J6MEU3"/>
<dbReference type="PANTHER" id="PTHR30586">
    <property type="entry name" value="ELECTRON TRANSPORT COMPLEX PROTEIN RNFE"/>
    <property type="match status" value="1"/>
</dbReference>
<evidence type="ECO:0000256" key="3">
    <source>
        <dbReference type="ARBA" id="ARBA00022692"/>
    </source>
</evidence>
<evidence type="ECO:0000256" key="8">
    <source>
        <dbReference type="HAMAP-Rule" id="MF_00478"/>
    </source>
</evidence>
<name>A0A8J6MEU3_9FIRM</name>
<proteinExistence type="inferred from homology"/>
<keyword evidence="4 8" id="KW-1278">Translocase</keyword>
<evidence type="ECO:0000256" key="5">
    <source>
        <dbReference type="ARBA" id="ARBA00022982"/>
    </source>
</evidence>
<keyword evidence="8" id="KW-1003">Cell membrane</keyword>
<dbReference type="PIRSF" id="PIRSF006102">
    <property type="entry name" value="NQR_DE"/>
    <property type="match status" value="1"/>
</dbReference>
<dbReference type="GO" id="GO:0022900">
    <property type="term" value="P:electron transport chain"/>
    <property type="evidence" value="ECO:0007669"/>
    <property type="project" value="UniProtKB-UniRule"/>
</dbReference>
<dbReference type="Pfam" id="PF02508">
    <property type="entry name" value="Rnf-Nqr"/>
    <property type="match status" value="1"/>
</dbReference>